<feature type="compositionally biased region" description="Basic and acidic residues" evidence="2">
    <location>
        <begin position="1152"/>
        <end position="1165"/>
    </location>
</feature>
<protein>
    <submittedName>
        <fullName evidence="6">Indolepyruvate ferredoxin oxidoreductase</fullName>
    </submittedName>
</protein>
<dbReference type="PANTHER" id="PTHR48084">
    <property type="entry name" value="2-OXOGLUTARATE OXIDOREDUCTASE SUBUNIT KORB-RELATED"/>
    <property type="match status" value="1"/>
</dbReference>
<dbReference type="EMBL" id="CXWD01000025">
    <property type="protein sequence ID" value="CTQ76228.1"/>
    <property type="molecule type" value="Genomic_DNA"/>
</dbReference>
<evidence type="ECO:0000259" key="4">
    <source>
        <dbReference type="Pfam" id="PF02775"/>
    </source>
</evidence>
<evidence type="ECO:0000256" key="1">
    <source>
        <dbReference type="ARBA" id="ARBA00023002"/>
    </source>
</evidence>
<dbReference type="GO" id="GO:0030976">
    <property type="term" value="F:thiamine pyrophosphate binding"/>
    <property type="evidence" value="ECO:0007669"/>
    <property type="project" value="InterPro"/>
</dbReference>
<sequence>MDVLVSDISLEDKYTATDGRVYLTGIQALVRLALDRARLDRQAGLKTGGFISGYRGSPLAGYDTELERAHRHLKGLEVVFKPGVNEELGATAVWGSQKLRGEGGVGRPTEYDGVFGIWYGKAPGVDRAGDALRQGNASGTDRNGGVLALAGDDHLAKSSILPAQSEFFFEHAEMPVLNPADIQDVLDYGLHGLEMSRFSSLWTALICVADTMDASATINVSPSRLRMVRPLEGDPRKDYHQNRDLLLGNRLETERLVRELRIPAAQAYIRTNGLDRVTFGTRRNPKLGIVSSGKAYRDLLQALDLMGVTEDKAKALGLGIYKVAMTWPMEPLGLRDFARGVEKLLVVEHKRAFMEPQIKEISYHWPDMSRPEIWGKRRPDGSPFLSDVLEISVAELIEGLMKWLPADAVTEEMQAVAARMTKQAMWAQGHAERASRVPYFCSGCPHSTSTKTPEGSRSMPGIGCHAMTEMAGRTTEGQIQMGGEGVLWVGQQPFSGDSHVFANVGDGTYFHSGILAIRQALASNVPITYKILYNDAVAMTGGQKHDGQLSVPQITRQLEAEGVERIAVVSENPDAYGSWSPIAAGTKVYHRDELMDVQKDLQTFNGVSVIVYDQTCAAEKRRRRKRGLFPDPDQRLFINDRVCEGCGDCSVQSNCLSVEPLATPFGEKRVINQSSCNKDFSCIKGFCPSFVEIDGAALKKPKKADVDIDALVDQLPEPVLPMLDRTQNALVAGIGGMGVTTISAVLAMAAHIDGKQASTLDMTGLAQKGGPVTSHVRFASIDRAIEGPRVPAASLDLLIASDMVVATNAEQLALAHRGQTVTVANTKVAPTAEFVLKQTLSFDEKKMDAALMAASGTYLAMDAAGIAEKLLGDAIFANMLLVGMAYQSGALPVSGDAIETALQLNGAAVSGNIKAFRAGRVLAADAELLLKALPASEKPRTFTLDEKIAFNADELVRYQDEAYAAHYRDLVEKVKAADEAHGPGQMRLSRTVADLLYKVMAYKDEYEVGRLYSDPAFKEKIAQRFEDPKKLKVYLAPPMLAHRKDPKTGRPEKMAFGPWIFTAFKLLAGFKGMRGKWYDPFGRTAERRAERALIAQYEKDIAEIITRLPNGNYGLLVELARVPDLVRGFGPVKEANLEKAADKRRVLLEQLNTRKDGGNDGDHQSGDFLQAAE</sequence>
<organism evidence="6 7">
    <name type="scientific">Roseibium alexandrii</name>
    <dbReference type="NCBI Taxonomy" id="388408"/>
    <lineage>
        <taxon>Bacteria</taxon>
        <taxon>Pseudomonadati</taxon>
        <taxon>Pseudomonadota</taxon>
        <taxon>Alphaproteobacteria</taxon>
        <taxon>Hyphomicrobiales</taxon>
        <taxon>Stappiaceae</taxon>
        <taxon>Roseibium</taxon>
    </lineage>
</organism>
<dbReference type="Pfam" id="PF20169">
    <property type="entry name" value="DUF6537"/>
    <property type="match status" value="1"/>
</dbReference>
<evidence type="ECO:0000313" key="6">
    <source>
        <dbReference type="EMBL" id="CTQ76228.1"/>
    </source>
</evidence>
<dbReference type="InterPro" id="IPR019752">
    <property type="entry name" value="Pyrv/ketoisovalerate_OxRed_cat"/>
</dbReference>
<dbReference type="InterPro" id="IPR046667">
    <property type="entry name" value="DUF6537"/>
</dbReference>
<dbReference type="CDD" id="cd07034">
    <property type="entry name" value="TPP_PYR_PFOR_IOR-alpha_like"/>
    <property type="match status" value="1"/>
</dbReference>
<dbReference type="InterPro" id="IPR002869">
    <property type="entry name" value="Pyrv_flavodox_OxRed_cen"/>
</dbReference>
<dbReference type="GO" id="GO:0044281">
    <property type="term" value="P:small molecule metabolic process"/>
    <property type="evidence" value="ECO:0007669"/>
    <property type="project" value="UniProtKB-ARBA"/>
</dbReference>
<dbReference type="Proteomes" id="UP000053235">
    <property type="component" value="Unassembled WGS sequence"/>
</dbReference>
<feature type="domain" description="Pyruvate/ketoisovalerate oxidoreductase catalytic" evidence="3">
    <location>
        <begin position="735"/>
        <end position="920"/>
    </location>
</feature>
<dbReference type="GO" id="GO:0016625">
    <property type="term" value="F:oxidoreductase activity, acting on the aldehyde or oxo group of donors, iron-sulfur protein as acceptor"/>
    <property type="evidence" value="ECO:0007669"/>
    <property type="project" value="UniProtKB-ARBA"/>
</dbReference>
<dbReference type="AlphaFoldDB" id="A0A0M7AM61"/>
<gene>
    <name evidence="6" type="ORF">LAX5112_04528</name>
</gene>
<evidence type="ECO:0000259" key="5">
    <source>
        <dbReference type="Pfam" id="PF20169"/>
    </source>
</evidence>
<dbReference type="Pfam" id="PF02775">
    <property type="entry name" value="TPP_enzyme_C"/>
    <property type="match status" value="1"/>
</dbReference>
<dbReference type="PANTHER" id="PTHR48084:SF3">
    <property type="entry name" value="SUBUNIT OF PYRUVATE:FLAVODOXIN OXIDOREDUCTASE"/>
    <property type="match status" value="1"/>
</dbReference>
<keyword evidence="7" id="KW-1185">Reference proteome</keyword>
<dbReference type="InterPro" id="IPR002880">
    <property type="entry name" value="Pyrv_Fd/Flavodoxin_OxRdtase_N"/>
</dbReference>
<keyword evidence="1" id="KW-0560">Oxidoreductase</keyword>
<dbReference type="NCBIfam" id="NF009588">
    <property type="entry name" value="PRK13029.1"/>
    <property type="match status" value="1"/>
</dbReference>
<keyword evidence="6" id="KW-0670">Pyruvate</keyword>
<name>A0A0M7AM61_9HYPH</name>
<dbReference type="Gene3D" id="3.40.920.10">
    <property type="entry name" value="Pyruvate-ferredoxin oxidoreductase, PFOR, domain III"/>
    <property type="match status" value="1"/>
</dbReference>
<dbReference type="RefSeq" id="WP_055673745.1">
    <property type="nucleotide sequence ID" value="NZ_CXWD01000025.1"/>
</dbReference>
<dbReference type="SUPFAM" id="SSF52518">
    <property type="entry name" value="Thiamin diphosphate-binding fold (THDP-binding)"/>
    <property type="match status" value="2"/>
</dbReference>
<dbReference type="Pfam" id="PF01558">
    <property type="entry name" value="POR"/>
    <property type="match status" value="1"/>
</dbReference>
<feature type="domain" description="Thiamine pyrophosphate enzyme TPP-binding" evidence="4">
    <location>
        <begin position="462"/>
        <end position="546"/>
    </location>
</feature>
<proteinExistence type="predicted"/>
<feature type="domain" description="DUF6537" evidence="5">
    <location>
        <begin position="944"/>
        <end position="1143"/>
    </location>
</feature>
<dbReference type="SUPFAM" id="SSF53323">
    <property type="entry name" value="Pyruvate-ferredoxin oxidoreductase, PFOR, domain III"/>
    <property type="match status" value="1"/>
</dbReference>
<evidence type="ECO:0000313" key="7">
    <source>
        <dbReference type="Proteomes" id="UP000053235"/>
    </source>
</evidence>
<evidence type="ECO:0000256" key="2">
    <source>
        <dbReference type="SAM" id="MobiDB-lite"/>
    </source>
</evidence>
<dbReference type="InterPro" id="IPR051457">
    <property type="entry name" value="2-oxoacid:Fd_oxidoreductase"/>
</dbReference>
<dbReference type="OrthoDB" id="9803617at2"/>
<dbReference type="InterPro" id="IPR011766">
    <property type="entry name" value="TPP_enzyme_TPP-bd"/>
</dbReference>
<dbReference type="NCBIfam" id="NF009589">
    <property type="entry name" value="PRK13030.1"/>
    <property type="match status" value="1"/>
</dbReference>
<dbReference type="Gene3D" id="3.40.50.970">
    <property type="match status" value="2"/>
</dbReference>
<reference evidence="7" key="1">
    <citation type="submission" date="2015-07" db="EMBL/GenBank/DDBJ databases">
        <authorList>
            <person name="Rodrigo-Torres Lidia"/>
            <person name="Arahal R.David."/>
        </authorList>
    </citation>
    <scope>NUCLEOTIDE SEQUENCE [LARGE SCALE GENOMIC DNA]</scope>
    <source>
        <strain evidence="7">CECT 5112</strain>
    </source>
</reference>
<feature type="region of interest" description="Disordered" evidence="2">
    <location>
        <begin position="1152"/>
        <end position="1173"/>
    </location>
</feature>
<dbReference type="InterPro" id="IPR029061">
    <property type="entry name" value="THDP-binding"/>
</dbReference>
<dbReference type="GO" id="GO:0045333">
    <property type="term" value="P:cellular respiration"/>
    <property type="evidence" value="ECO:0007669"/>
    <property type="project" value="UniProtKB-ARBA"/>
</dbReference>
<evidence type="ECO:0000259" key="3">
    <source>
        <dbReference type="Pfam" id="PF01558"/>
    </source>
</evidence>
<dbReference type="STRING" id="388408.LAX5112_04528"/>
<accession>A0A0M7AM61</accession>